<dbReference type="InterPro" id="IPR005119">
    <property type="entry name" value="LysR_subst-bd"/>
</dbReference>
<dbReference type="GO" id="GO:0006351">
    <property type="term" value="P:DNA-templated transcription"/>
    <property type="evidence" value="ECO:0007669"/>
    <property type="project" value="TreeGrafter"/>
</dbReference>
<dbReference type="PANTHER" id="PTHR30537:SF5">
    <property type="entry name" value="HTH-TYPE TRANSCRIPTIONAL ACTIVATOR TTDR-RELATED"/>
    <property type="match status" value="1"/>
</dbReference>
<evidence type="ECO:0000259" key="6">
    <source>
        <dbReference type="PROSITE" id="PS50931"/>
    </source>
</evidence>
<keyword evidence="2" id="KW-0805">Transcription regulation</keyword>
<dbReference type="RefSeq" id="WP_406855259.1">
    <property type="nucleotide sequence ID" value="NZ_CP157484.1"/>
</dbReference>
<dbReference type="PROSITE" id="PS50931">
    <property type="entry name" value="HTH_LYSR"/>
    <property type="match status" value="1"/>
</dbReference>
<dbReference type="SUPFAM" id="SSF46785">
    <property type="entry name" value="Winged helix' DNA-binding domain"/>
    <property type="match status" value="1"/>
</dbReference>
<dbReference type="InterPro" id="IPR036390">
    <property type="entry name" value="WH_DNA-bd_sf"/>
</dbReference>
<dbReference type="EMBL" id="CP157484">
    <property type="protein sequence ID" value="XBO38423.1"/>
    <property type="molecule type" value="Genomic_DNA"/>
</dbReference>
<protein>
    <submittedName>
        <fullName evidence="7">LysR family transcriptional regulator</fullName>
    </submittedName>
</protein>
<dbReference type="Gene3D" id="1.10.10.10">
    <property type="entry name" value="Winged helix-like DNA-binding domain superfamily/Winged helix DNA-binding domain"/>
    <property type="match status" value="1"/>
</dbReference>
<dbReference type="SUPFAM" id="SSF53850">
    <property type="entry name" value="Periplasmic binding protein-like II"/>
    <property type="match status" value="1"/>
</dbReference>
<comment type="similarity">
    <text evidence="1">Belongs to the LysR transcriptional regulatory family.</text>
</comment>
<dbReference type="AlphaFoldDB" id="A0AAU7JDN7"/>
<dbReference type="InterPro" id="IPR058163">
    <property type="entry name" value="LysR-type_TF_proteobact-type"/>
</dbReference>
<gene>
    <name evidence="7" type="ORF">ABEG18_22405</name>
</gene>
<reference evidence="7" key="1">
    <citation type="submission" date="2024-05" db="EMBL/GenBank/DDBJ databases">
        <authorList>
            <person name="Kim S."/>
            <person name="Heo J."/>
            <person name="Choi H."/>
            <person name="Choi Y."/>
            <person name="Kwon S.-W."/>
            <person name="Kim Y."/>
        </authorList>
    </citation>
    <scope>NUCLEOTIDE SEQUENCE</scope>
    <source>
        <strain evidence="7">KACC 23698</strain>
    </source>
</reference>
<keyword evidence="3" id="KW-0238">DNA-binding</keyword>
<sequence>MDRLFELEVFLAVLDAGSLSAAARRLGRSGPAITRILSGLEDRLGARLFDRTTRSLAVTEEGRNLEEQARGLLAGYGALARTAKQRGELSGRVRVTAPVVFGRLHVAPSLARFMAAHEGVAVDLTLDDANRDLVGDGYDAAIRIGALPDSELVARQVGEVGRYLVASPAYLERAGCPMDPSELSGHALILTRSVPGPAEWRLEQEGRPRIVRFEPRFSVNHVETALALARDGVGIARALSYQVAEDLGAGRLVRLLAAFEPPLRAIHVVHLGRRHMAARTKALVRHLADDLGSRSYVSGPSPSGTSASPGTRAGWPSG</sequence>
<evidence type="ECO:0000256" key="3">
    <source>
        <dbReference type="ARBA" id="ARBA00023125"/>
    </source>
</evidence>
<dbReference type="Gene3D" id="3.40.190.290">
    <property type="match status" value="1"/>
</dbReference>
<name>A0AAU7JDN7_9HYPH</name>
<evidence type="ECO:0000256" key="2">
    <source>
        <dbReference type="ARBA" id="ARBA00023015"/>
    </source>
</evidence>
<dbReference type="InterPro" id="IPR000847">
    <property type="entry name" value="LysR_HTH_N"/>
</dbReference>
<organism evidence="7">
    <name type="scientific">Alsobacter sp. KACC 23698</name>
    <dbReference type="NCBI Taxonomy" id="3149229"/>
    <lineage>
        <taxon>Bacteria</taxon>
        <taxon>Pseudomonadati</taxon>
        <taxon>Pseudomonadota</taxon>
        <taxon>Alphaproteobacteria</taxon>
        <taxon>Hyphomicrobiales</taxon>
        <taxon>Alsobacteraceae</taxon>
        <taxon>Alsobacter</taxon>
    </lineage>
</organism>
<dbReference type="GO" id="GO:0043565">
    <property type="term" value="F:sequence-specific DNA binding"/>
    <property type="evidence" value="ECO:0007669"/>
    <property type="project" value="TreeGrafter"/>
</dbReference>
<proteinExistence type="inferred from homology"/>
<dbReference type="InterPro" id="IPR036388">
    <property type="entry name" value="WH-like_DNA-bd_sf"/>
</dbReference>
<keyword evidence="4" id="KW-0804">Transcription</keyword>
<dbReference type="Pfam" id="PF00126">
    <property type="entry name" value="HTH_1"/>
    <property type="match status" value="1"/>
</dbReference>
<accession>A0AAU7JDN7</accession>
<evidence type="ECO:0000256" key="1">
    <source>
        <dbReference type="ARBA" id="ARBA00009437"/>
    </source>
</evidence>
<feature type="compositionally biased region" description="Low complexity" evidence="5">
    <location>
        <begin position="298"/>
        <end position="311"/>
    </location>
</feature>
<evidence type="ECO:0000313" key="7">
    <source>
        <dbReference type="EMBL" id="XBO38423.1"/>
    </source>
</evidence>
<dbReference type="PANTHER" id="PTHR30537">
    <property type="entry name" value="HTH-TYPE TRANSCRIPTIONAL REGULATOR"/>
    <property type="match status" value="1"/>
</dbReference>
<dbReference type="Pfam" id="PF03466">
    <property type="entry name" value="LysR_substrate"/>
    <property type="match status" value="1"/>
</dbReference>
<evidence type="ECO:0000256" key="4">
    <source>
        <dbReference type="ARBA" id="ARBA00023163"/>
    </source>
</evidence>
<dbReference type="GO" id="GO:0003700">
    <property type="term" value="F:DNA-binding transcription factor activity"/>
    <property type="evidence" value="ECO:0007669"/>
    <property type="project" value="InterPro"/>
</dbReference>
<feature type="domain" description="HTH lysR-type" evidence="6">
    <location>
        <begin position="1"/>
        <end position="59"/>
    </location>
</feature>
<feature type="region of interest" description="Disordered" evidence="5">
    <location>
        <begin position="294"/>
        <end position="318"/>
    </location>
</feature>
<evidence type="ECO:0000256" key="5">
    <source>
        <dbReference type="SAM" id="MobiDB-lite"/>
    </source>
</evidence>